<name>A0A5C5UV71_9PLAN</name>
<keyword evidence="3" id="KW-0238">DNA-binding</keyword>
<dbReference type="OrthoDB" id="258490at2"/>
<gene>
    <name evidence="6" type="ORF">KOR42_55240</name>
</gene>
<sequence>MTETSLSFLARIRQGTDSDSWNKLVELYVPLMQKWLRSYEVTGADADDLVQEVLAVVFQELPKFKHNERTGAFRSWLRKILVHRLQNYWRSKKQHPPAKGGTSVLEQLNQLSDENNQLSRFWNEQHDRDVIARLMELVRSRFEPKTWEAFRRQIFEGQKPARVAADLDMAIGSVYVARNRVLTALRHEADGLVESH</sequence>
<evidence type="ECO:0000256" key="4">
    <source>
        <dbReference type="ARBA" id="ARBA00023163"/>
    </source>
</evidence>
<evidence type="ECO:0000313" key="7">
    <source>
        <dbReference type="Proteomes" id="UP000317243"/>
    </source>
</evidence>
<dbReference type="NCBIfam" id="TIGR02937">
    <property type="entry name" value="sigma70-ECF"/>
    <property type="match status" value="1"/>
</dbReference>
<evidence type="ECO:0000256" key="3">
    <source>
        <dbReference type="ARBA" id="ARBA00023125"/>
    </source>
</evidence>
<feature type="domain" description="RNA polymerase sigma-70 region 2" evidence="5">
    <location>
        <begin position="24"/>
        <end position="93"/>
    </location>
</feature>
<keyword evidence="7" id="KW-1185">Reference proteome</keyword>
<evidence type="ECO:0000313" key="6">
    <source>
        <dbReference type="EMBL" id="TWT29547.1"/>
    </source>
</evidence>
<dbReference type="Proteomes" id="UP000317243">
    <property type="component" value="Unassembled WGS sequence"/>
</dbReference>
<evidence type="ECO:0000256" key="1">
    <source>
        <dbReference type="ARBA" id="ARBA00023015"/>
    </source>
</evidence>
<dbReference type="InterPro" id="IPR007627">
    <property type="entry name" value="RNA_pol_sigma70_r2"/>
</dbReference>
<reference evidence="6 7" key="1">
    <citation type="submission" date="2019-02" db="EMBL/GenBank/DDBJ databases">
        <title>Deep-cultivation of Planctomycetes and their phenomic and genomic characterization uncovers novel biology.</title>
        <authorList>
            <person name="Wiegand S."/>
            <person name="Jogler M."/>
            <person name="Boedeker C."/>
            <person name="Pinto D."/>
            <person name="Vollmers J."/>
            <person name="Rivas-Marin E."/>
            <person name="Kohn T."/>
            <person name="Peeters S.H."/>
            <person name="Heuer A."/>
            <person name="Rast P."/>
            <person name="Oberbeckmann S."/>
            <person name="Bunk B."/>
            <person name="Jeske O."/>
            <person name="Meyerdierks A."/>
            <person name="Storesund J.E."/>
            <person name="Kallscheuer N."/>
            <person name="Luecker S."/>
            <person name="Lage O.M."/>
            <person name="Pohl T."/>
            <person name="Merkel B.J."/>
            <person name="Hornburger P."/>
            <person name="Mueller R.-W."/>
            <person name="Bruemmer F."/>
            <person name="Labrenz M."/>
            <person name="Spormann A.M."/>
            <person name="Op Den Camp H."/>
            <person name="Overmann J."/>
            <person name="Amann R."/>
            <person name="Jetten M.S.M."/>
            <person name="Mascher T."/>
            <person name="Medema M.H."/>
            <person name="Devos D.P."/>
            <person name="Kaster A.-K."/>
            <person name="Ovreas L."/>
            <person name="Rohde M."/>
            <person name="Galperin M.Y."/>
            <person name="Jogler C."/>
        </authorList>
    </citation>
    <scope>NUCLEOTIDE SEQUENCE [LARGE SCALE GENOMIC DNA]</scope>
    <source>
        <strain evidence="6 7">KOR42</strain>
    </source>
</reference>
<dbReference type="Pfam" id="PF04542">
    <property type="entry name" value="Sigma70_r2"/>
    <property type="match status" value="1"/>
</dbReference>
<keyword evidence="2" id="KW-0731">Sigma factor</keyword>
<dbReference type="InterPro" id="IPR014284">
    <property type="entry name" value="RNA_pol_sigma-70_dom"/>
</dbReference>
<dbReference type="PANTHER" id="PTHR43133">
    <property type="entry name" value="RNA POLYMERASE ECF-TYPE SIGMA FACTO"/>
    <property type="match status" value="1"/>
</dbReference>
<dbReference type="GO" id="GO:0003677">
    <property type="term" value="F:DNA binding"/>
    <property type="evidence" value="ECO:0007669"/>
    <property type="project" value="UniProtKB-KW"/>
</dbReference>
<dbReference type="EMBL" id="SIHI01000123">
    <property type="protein sequence ID" value="TWT29547.1"/>
    <property type="molecule type" value="Genomic_DNA"/>
</dbReference>
<dbReference type="InterPro" id="IPR013325">
    <property type="entry name" value="RNA_pol_sigma_r2"/>
</dbReference>
<evidence type="ECO:0000256" key="2">
    <source>
        <dbReference type="ARBA" id="ARBA00023082"/>
    </source>
</evidence>
<dbReference type="PANTHER" id="PTHR43133:SF8">
    <property type="entry name" value="RNA POLYMERASE SIGMA FACTOR HI_1459-RELATED"/>
    <property type="match status" value="1"/>
</dbReference>
<keyword evidence="4" id="KW-0804">Transcription</keyword>
<evidence type="ECO:0000259" key="5">
    <source>
        <dbReference type="Pfam" id="PF04542"/>
    </source>
</evidence>
<dbReference type="SUPFAM" id="SSF88946">
    <property type="entry name" value="Sigma2 domain of RNA polymerase sigma factors"/>
    <property type="match status" value="1"/>
</dbReference>
<proteinExistence type="predicted"/>
<comment type="caution">
    <text evidence="6">The sequence shown here is derived from an EMBL/GenBank/DDBJ whole genome shotgun (WGS) entry which is preliminary data.</text>
</comment>
<dbReference type="InterPro" id="IPR039425">
    <property type="entry name" value="RNA_pol_sigma-70-like"/>
</dbReference>
<protein>
    <submittedName>
        <fullName evidence="6">RNA polymerase sigma factor RpoE</fullName>
    </submittedName>
</protein>
<dbReference type="GO" id="GO:0016987">
    <property type="term" value="F:sigma factor activity"/>
    <property type="evidence" value="ECO:0007669"/>
    <property type="project" value="UniProtKB-KW"/>
</dbReference>
<dbReference type="Gene3D" id="1.10.1740.10">
    <property type="match status" value="1"/>
</dbReference>
<organism evidence="6 7">
    <name type="scientific">Thalassoglobus neptunius</name>
    <dbReference type="NCBI Taxonomy" id="1938619"/>
    <lineage>
        <taxon>Bacteria</taxon>
        <taxon>Pseudomonadati</taxon>
        <taxon>Planctomycetota</taxon>
        <taxon>Planctomycetia</taxon>
        <taxon>Planctomycetales</taxon>
        <taxon>Planctomycetaceae</taxon>
        <taxon>Thalassoglobus</taxon>
    </lineage>
</organism>
<dbReference type="GO" id="GO:0006352">
    <property type="term" value="P:DNA-templated transcription initiation"/>
    <property type="evidence" value="ECO:0007669"/>
    <property type="project" value="InterPro"/>
</dbReference>
<accession>A0A5C5UV71</accession>
<dbReference type="RefSeq" id="WP_146512724.1">
    <property type="nucleotide sequence ID" value="NZ_SIHI01000123.1"/>
</dbReference>
<keyword evidence="1" id="KW-0805">Transcription regulation</keyword>
<dbReference type="AlphaFoldDB" id="A0A5C5UV71"/>